<dbReference type="PANTHER" id="PTHR44757:SF2">
    <property type="entry name" value="BIOFILM ARCHITECTURE MAINTENANCE PROTEIN MBAA"/>
    <property type="match status" value="1"/>
</dbReference>
<dbReference type="PROSITE" id="PS50112">
    <property type="entry name" value="PAS"/>
    <property type="match status" value="2"/>
</dbReference>
<evidence type="ECO:0000259" key="3">
    <source>
        <dbReference type="PROSITE" id="PS50883"/>
    </source>
</evidence>
<dbReference type="AlphaFoldDB" id="A0A4Y8ICJ1"/>
<dbReference type="EMBL" id="SOPW01000023">
    <property type="protein sequence ID" value="TFB13681.1"/>
    <property type="molecule type" value="Genomic_DNA"/>
</dbReference>
<feature type="domain" description="EAL" evidence="3">
    <location>
        <begin position="7"/>
        <end position="261"/>
    </location>
</feature>
<dbReference type="InterPro" id="IPR013767">
    <property type="entry name" value="PAS_fold"/>
</dbReference>
<evidence type="ECO:0000259" key="1">
    <source>
        <dbReference type="PROSITE" id="PS50112"/>
    </source>
</evidence>
<dbReference type="SUPFAM" id="SSF55785">
    <property type="entry name" value="PYP-like sensor domain (PAS domain)"/>
    <property type="match status" value="3"/>
</dbReference>
<dbReference type="InterPro" id="IPR035919">
    <property type="entry name" value="EAL_sf"/>
</dbReference>
<dbReference type="SMART" id="SM00052">
    <property type="entry name" value="EAL"/>
    <property type="match status" value="1"/>
</dbReference>
<dbReference type="InterPro" id="IPR035965">
    <property type="entry name" value="PAS-like_dom_sf"/>
</dbReference>
<dbReference type="SMART" id="SM00091">
    <property type="entry name" value="PAS"/>
    <property type="match status" value="2"/>
</dbReference>
<dbReference type="RefSeq" id="WP_134341414.1">
    <property type="nucleotide sequence ID" value="NZ_SOPW01000023.1"/>
</dbReference>
<feature type="domain" description="PAS" evidence="1">
    <location>
        <begin position="408"/>
        <end position="478"/>
    </location>
</feature>
<dbReference type="GO" id="GO:0006355">
    <property type="term" value="P:regulation of DNA-templated transcription"/>
    <property type="evidence" value="ECO:0007669"/>
    <property type="project" value="InterPro"/>
</dbReference>
<dbReference type="Gene3D" id="3.20.20.450">
    <property type="entry name" value="EAL domain"/>
    <property type="match status" value="1"/>
</dbReference>
<dbReference type="Pfam" id="PF00989">
    <property type="entry name" value="PAS"/>
    <property type="match status" value="1"/>
</dbReference>
<dbReference type="InterPro" id="IPR000700">
    <property type="entry name" value="PAS-assoc_C"/>
</dbReference>
<gene>
    <name evidence="4" type="ORF">E3U55_15600</name>
</gene>
<name>A0A4Y8ICJ1_9BACI</name>
<keyword evidence="5" id="KW-1185">Reference proteome</keyword>
<proteinExistence type="predicted"/>
<dbReference type="OrthoDB" id="9759607at2"/>
<dbReference type="InterPro" id="IPR052155">
    <property type="entry name" value="Biofilm_reg_signaling"/>
</dbReference>
<evidence type="ECO:0000259" key="2">
    <source>
        <dbReference type="PROSITE" id="PS50113"/>
    </source>
</evidence>
<dbReference type="InterPro" id="IPR000014">
    <property type="entry name" value="PAS"/>
</dbReference>
<dbReference type="SUPFAM" id="SSF141868">
    <property type="entry name" value="EAL domain-like"/>
    <property type="match status" value="1"/>
</dbReference>
<dbReference type="Pfam" id="PF00563">
    <property type="entry name" value="EAL"/>
    <property type="match status" value="1"/>
</dbReference>
<dbReference type="CDD" id="cd00130">
    <property type="entry name" value="PAS"/>
    <property type="match status" value="2"/>
</dbReference>
<dbReference type="CDD" id="cd01948">
    <property type="entry name" value="EAL"/>
    <property type="match status" value="1"/>
</dbReference>
<feature type="domain" description="PAS" evidence="1">
    <location>
        <begin position="283"/>
        <end position="353"/>
    </location>
</feature>
<evidence type="ECO:0000313" key="4">
    <source>
        <dbReference type="EMBL" id="TFB13681.1"/>
    </source>
</evidence>
<dbReference type="InterPro" id="IPR013655">
    <property type="entry name" value="PAS_fold_3"/>
</dbReference>
<protein>
    <submittedName>
        <fullName evidence="4">EAL domain-containing protein</fullName>
    </submittedName>
</protein>
<feature type="domain" description="PAC" evidence="2">
    <location>
        <begin position="481"/>
        <end position="533"/>
    </location>
</feature>
<dbReference type="InterPro" id="IPR001610">
    <property type="entry name" value="PAC"/>
</dbReference>
<dbReference type="Gene3D" id="3.30.450.20">
    <property type="entry name" value="PAS domain"/>
    <property type="match status" value="3"/>
</dbReference>
<dbReference type="PROSITE" id="PS50113">
    <property type="entry name" value="PAC"/>
    <property type="match status" value="1"/>
</dbReference>
<dbReference type="PROSITE" id="PS50883">
    <property type="entry name" value="EAL"/>
    <property type="match status" value="1"/>
</dbReference>
<comment type="caution">
    <text evidence="4">The sequence shown here is derived from an EMBL/GenBank/DDBJ whole genome shotgun (WGS) entry which is preliminary data.</text>
</comment>
<evidence type="ECO:0000313" key="5">
    <source>
        <dbReference type="Proteomes" id="UP000297975"/>
    </source>
</evidence>
<dbReference type="Pfam" id="PF08447">
    <property type="entry name" value="PAS_3"/>
    <property type="match status" value="1"/>
</dbReference>
<dbReference type="InterPro" id="IPR001633">
    <property type="entry name" value="EAL_dom"/>
</dbReference>
<dbReference type="Pfam" id="PF13426">
    <property type="entry name" value="PAS_9"/>
    <property type="match status" value="1"/>
</dbReference>
<accession>A0A4Y8ICJ1</accession>
<dbReference type="NCBIfam" id="TIGR00229">
    <property type="entry name" value="sensory_box"/>
    <property type="match status" value="2"/>
</dbReference>
<dbReference type="SMART" id="SM00086">
    <property type="entry name" value="PAC"/>
    <property type="match status" value="2"/>
</dbReference>
<sequence length="649" mass="74510">MMVKNIYSFQKQDIIKALKEDEFCLVYQPQIELSSGQVIGVEALLRWDHPEWGWISPVDFIPLAENCGMINQITRWVLKNACEQKKKWQYDGLPDVIVSINISPVDFERDELYEVLVKTIKDTGLDPKYLELEITETAIMKDIKKTVDILKKLRKTGIKIAIDDFGKGNTSLAYLKDLPITTVKIDGSFIGDIPYNKKDSSIVKDIIQMCHNLNLQTVAECVETEEQIIFLSLHNCGVAQGFAFSKPLNVDDYKKDVLTCEFNAISTIHRLDDQIIMRSAKMHDHRFQSLFNHNPDMVCSFGLNGKFLSANKAFEKTLGYRLNEVLDKDMFRTVHPEDINKAQKHLEEVLNGKEPVDVVIRLKHKNGFYIHCRTSCFPMHLGKRVVGVYSIAKDIGEQKKLEENLYESEKKYRLITENMSDLVSTIDVNGIIQYASPSHRNMLGVDPNRMVGKNMFDFVLSENLEMIKSQHNKLIQTKSQRSFETRLEDISGNIVWVETQGIPILDKENNISHIVLVARDITKRKEYELDLYRIQADLKSTLSRQQGMIMKIRKQGHHFIHTLCEGELLDKFGLTPKDVTNKSLFDFLPTELAESKVKFYSRAWGGNNVTYEVEFNGIIYIANLKPVFENGEVVEIIGSCVDMSNEQDM</sequence>
<reference evidence="4 5" key="1">
    <citation type="submission" date="2019-03" db="EMBL/GenBank/DDBJ databases">
        <authorList>
            <person name="He R.-H."/>
        </authorList>
    </citation>
    <scope>NUCLEOTIDE SEQUENCE [LARGE SCALE GENOMIC DNA]</scope>
    <source>
        <strain evidence="5">SH 714</strain>
    </source>
</reference>
<dbReference type="Proteomes" id="UP000297975">
    <property type="component" value="Unassembled WGS sequence"/>
</dbReference>
<organism evidence="4 5">
    <name type="scientific">Filobacillus milosensis</name>
    <dbReference type="NCBI Taxonomy" id="94137"/>
    <lineage>
        <taxon>Bacteria</taxon>
        <taxon>Bacillati</taxon>
        <taxon>Bacillota</taxon>
        <taxon>Bacilli</taxon>
        <taxon>Bacillales</taxon>
        <taxon>Bacillaceae</taxon>
        <taxon>Filobacillus</taxon>
    </lineage>
</organism>
<dbReference type="PANTHER" id="PTHR44757">
    <property type="entry name" value="DIGUANYLATE CYCLASE DGCP"/>
    <property type="match status" value="1"/>
</dbReference>